<protein>
    <recommendedName>
        <fullName evidence="6">Zinc finger MYM-type protein 1-like</fullName>
    </recommendedName>
</protein>
<accession>A0A7M7H7K9</accession>
<sequence length="729" mass="84384">MRKFLVRVNQPSDPPETKERRESNAASDSITISAISKRLENNQASNYDGKQKPSDSLDKENDFESSQENVSSQENQALPKPKVIENWRKTYTWITINASNKVVCSICTEAVTNKLLILDNKNIRISKMAFVEEVLAKQGLALRGHDEDRSNLLQFLHLRAEDVPELKSWLQRTGHKWVHHSIIDEIIALYSENLLNIIVNEIKCNKYYSIMIDETSDVSRLEQVSICLRTVSHNFVVKEHFMEFCNTGNTKSETLLKIVTEYLAKITLSINDLRGQCYDGASNVSGKITGLQTRIRELEPRALFVHCSAHSLNLVVQDAHEDIQFVRNFIGMIKKIINCIRDSPKRLHDYKILQESQSQERTTALSPYCPTRWVMRIKSLKTIHTVENYKAAIEFFNNLSTDRNSDPSNSSKAKGFLQNMYSFGFYFILTTIIEIFTQIETLNMELQKSDLCVNMSHRKVQIVTENIKEMRNSKFDSIWKTCTKDAQTLNLDEPTIPRTRKISKRLDSNQASVHLFETPEQYYRKQFYEIVDKTLMALSERFNTDTIKILNNFENFIINENNVNVKDITSFYNISIKGAAVNEINGEKLLQQRDLFIDTAKRHNIKIKSLKDVIAYLRDSEALRDIVCEYSKLVKLLVTIPGSSCSNERSFSSLKRLKTYLRSTMLQDRLNDLARINIHQDLLATLDLETLINTFIKRNSQRWAVFLSGYKDPDAIRWHEVKKQRQSIK</sequence>
<dbReference type="RefSeq" id="XP_008204070.2">
    <property type="nucleotide sequence ID" value="XM_008205848.2"/>
</dbReference>
<dbReference type="InParanoid" id="A0A7M7H7K9"/>
<feature type="domain" description="HAT C-terminal dimerisation" evidence="2">
    <location>
        <begin position="630"/>
        <end position="682"/>
    </location>
</feature>
<keyword evidence="5" id="KW-1185">Reference proteome</keyword>
<dbReference type="AlphaFoldDB" id="A0A7M7H7K9"/>
<evidence type="ECO:0008006" key="6">
    <source>
        <dbReference type="Google" id="ProtNLM"/>
    </source>
</evidence>
<feature type="region of interest" description="Disordered" evidence="1">
    <location>
        <begin position="1"/>
        <end position="81"/>
    </location>
</feature>
<proteinExistence type="predicted"/>
<evidence type="ECO:0000259" key="3">
    <source>
        <dbReference type="Pfam" id="PF14291"/>
    </source>
</evidence>
<organism evidence="4 5">
    <name type="scientific">Nasonia vitripennis</name>
    <name type="common">Parasitic wasp</name>
    <dbReference type="NCBI Taxonomy" id="7425"/>
    <lineage>
        <taxon>Eukaryota</taxon>
        <taxon>Metazoa</taxon>
        <taxon>Ecdysozoa</taxon>
        <taxon>Arthropoda</taxon>
        <taxon>Hexapoda</taxon>
        <taxon>Insecta</taxon>
        <taxon>Pterygota</taxon>
        <taxon>Neoptera</taxon>
        <taxon>Endopterygota</taxon>
        <taxon>Hymenoptera</taxon>
        <taxon>Apocrita</taxon>
        <taxon>Proctotrupomorpha</taxon>
        <taxon>Chalcidoidea</taxon>
        <taxon>Pteromalidae</taxon>
        <taxon>Pteromalinae</taxon>
        <taxon>Nasonia</taxon>
    </lineage>
</organism>
<evidence type="ECO:0000313" key="4">
    <source>
        <dbReference type="EnsemblMetazoa" id="XP_008204070"/>
    </source>
</evidence>
<dbReference type="KEGG" id="nvi:100679595"/>
<name>A0A7M7H7K9_NASVI</name>
<dbReference type="GeneID" id="100679595"/>
<feature type="compositionally biased region" description="Basic and acidic residues" evidence="1">
    <location>
        <begin position="49"/>
        <end position="62"/>
    </location>
</feature>
<dbReference type="OrthoDB" id="7692318at2759"/>
<dbReference type="InterPro" id="IPR008906">
    <property type="entry name" value="HATC_C_dom"/>
</dbReference>
<dbReference type="SUPFAM" id="SSF53098">
    <property type="entry name" value="Ribonuclease H-like"/>
    <property type="match status" value="1"/>
</dbReference>
<dbReference type="Proteomes" id="UP000002358">
    <property type="component" value="Unassembled WGS sequence"/>
</dbReference>
<dbReference type="GO" id="GO:0046983">
    <property type="term" value="F:protein dimerization activity"/>
    <property type="evidence" value="ECO:0007669"/>
    <property type="project" value="InterPro"/>
</dbReference>
<dbReference type="PANTHER" id="PTHR45749:SF14">
    <property type="entry name" value="TTF-TYPE DOMAIN-CONTAINING PROTEIN"/>
    <property type="match status" value="1"/>
</dbReference>
<dbReference type="EnsemblMetazoa" id="XM_008205848">
    <property type="protein sequence ID" value="XP_008204070"/>
    <property type="gene ID" value="LOC100679595"/>
</dbReference>
<dbReference type="Pfam" id="PF05699">
    <property type="entry name" value="Dimer_Tnp_hAT"/>
    <property type="match status" value="1"/>
</dbReference>
<dbReference type="InterPro" id="IPR025398">
    <property type="entry name" value="DUF4371"/>
</dbReference>
<reference evidence="4" key="1">
    <citation type="submission" date="2021-01" db="UniProtKB">
        <authorList>
            <consortium name="EnsemblMetazoa"/>
        </authorList>
    </citation>
    <scope>IDENTIFICATION</scope>
</reference>
<feature type="compositionally biased region" description="Low complexity" evidence="1">
    <location>
        <begin position="24"/>
        <end position="36"/>
    </location>
</feature>
<dbReference type="InterPro" id="IPR012337">
    <property type="entry name" value="RNaseH-like_sf"/>
</dbReference>
<evidence type="ECO:0000259" key="2">
    <source>
        <dbReference type="Pfam" id="PF05699"/>
    </source>
</evidence>
<evidence type="ECO:0000313" key="5">
    <source>
        <dbReference type="Proteomes" id="UP000002358"/>
    </source>
</evidence>
<evidence type="ECO:0000256" key="1">
    <source>
        <dbReference type="SAM" id="MobiDB-lite"/>
    </source>
</evidence>
<dbReference type="Pfam" id="PF14291">
    <property type="entry name" value="DUF4371"/>
    <property type="match status" value="1"/>
</dbReference>
<feature type="domain" description="DUF4371" evidence="3">
    <location>
        <begin position="107"/>
        <end position="290"/>
    </location>
</feature>
<dbReference type="PANTHER" id="PTHR45749">
    <property type="match status" value="1"/>
</dbReference>
<feature type="compositionally biased region" description="Low complexity" evidence="1">
    <location>
        <begin position="64"/>
        <end position="76"/>
    </location>
</feature>